<keyword evidence="3" id="KW-1185">Reference proteome</keyword>
<evidence type="ECO:0000313" key="3">
    <source>
        <dbReference type="Proteomes" id="UP001224392"/>
    </source>
</evidence>
<accession>A0ABQ6LXX7</accession>
<dbReference type="Proteomes" id="UP001224392">
    <property type="component" value="Unassembled WGS sequence"/>
</dbReference>
<dbReference type="PANTHER" id="PTHR37308:SF1">
    <property type="entry name" value="POLYPRENYL-PHOSPHATE TRANSPORTER"/>
    <property type="match status" value="1"/>
</dbReference>
<sequence>MNKHYLGVAAKGAAMGAADVVPGVSGGTIAFITGIYEELLESLSSLGVKTVRTLFSDGIAAAWKQCNGNFLLALFAGVLLSIFTLAKVISLGLEHYPIVVWAFFFGLILASVLPLSRKMGKWAWRDWVALVLGLLLAFAVSELRPTEVSPTPLNLFLGGCIAICAMILPGISGAFILLIVGLYPDVLEAVHNFDLGKLIFVGLGAITGLMLFSRVLVWLLHHFHNVTLAFLVGILIGSLKIVWPWKLASAGGGEGEGARIELMSNVPPWVFATETGQPSYLVAACVAALVGAALVILIEKLGYDSAGQTGSQNV</sequence>
<organism evidence="2 3">
    <name type="scientific">Biformimicrobium ophioploci</name>
    <dbReference type="NCBI Taxonomy" id="3036711"/>
    <lineage>
        <taxon>Bacteria</taxon>
        <taxon>Pseudomonadati</taxon>
        <taxon>Pseudomonadota</taxon>
        <taxon>Gammaproteobacteria</taxon>
        <taxon>Cellvibrionales</taxon>
        <taxon>Microbulbiferaceae</taxon>
        <taxon>Biformimicrobium</taxon>
    </lineage>
</organism>
<proteinExistence type="predicted"/>
<gene>
    <name evidence="2" type="ORF">MNKW57_12210</name>
</gene>
<dbReference type="InterPro" id="IPR007163">
    <property type="entry name" value="VCA0040-like"/>
</dbReference>
<feature type="transmembrane region" description="Helical" evidence="1">
    <location>
        <begin position="70"/>
        <end position="89"/>
    </location>
</feature>
<feature type="transmembrane region" description="Helical" evidence="1">
    <location>
        <begin position="155"/>
        <end position="183"/>
    </location>
</feature>
<protein>
    <submittedName>
        <fullName evidence="2">DUF368 domain-containing protein</fullName>
    </submittedName>
</protein>
<keyword evidence="1" id="KW-0472">Membrane</keyword>
<dbReference type="PANTHER" id="PTHR37308">
    <property type="entry name" value="INTEGRAL MEMBRANE PROTEIN"/>
    <property type="match status" value="1"/>
</dbReference>
<dbReference type="RefSeq" id="WP_285763522.1">
    <property type="nucleotide sequence ID" value="NZ_BSYJ01000002.1"/>
</dbReference>
<feature type="transmembrane region" description="Helical" evidence="1">
    <location>
        <begin position="95"/>
        <end position="115"/>
    </location>
</feature>
<feature type="transmembrane region" description="Helical" evidence="1">
    <location>
        <begin position="226"/>
        <end position="243"/>
    </location>
</feature>
<comment type="caution">
    <text evidence="2">The sequence shown here is derived from an EMBL/GenBank/DDBJ whole genome shotgun (WGS) entry which is preliminary data.</text>
</comment>
<evidence type="ECO:0000256" key="1">
    <source>
        <dbReference type="SAM" id="Phobius"/>
    </source>
</evidence>
<reference evidence="2 3" key="1">
    <citation type="submission" date="2023-04" db="EMBL/GenBank/DDBJ databases">
        <title>Marinobulbifer ophiurae gen. nov., sp. Nov., isolate from tissue of brittle star Ophioplocus japonicus.</title>
        <authorList>
            <person name="Kawano K."/>
            <person name="Sawayama S."/>
            <person name="Nakagawa S."/>
        </authorList>
    </citation>
    <scope>NUCLEOTIDE SEQUENCE [LARGE SCALE GENOMIC DNA]</scope>
    <source>
        <strain evidence="2 3">NKW57</strain>
    </source>
</reference>
<evidence type="ECO:0000313" key="2">
    <source>
        <dbReference type="EMBL" id="GMG86900.1"/>
    </source>
</evidence>
<feature type="transmembrane region" description="Helical" evidence="1">
    <location>
        <begin position="280"/>
        <end position="298"/>
    </location>
</feature>
<keyword evidence="1" id="KW-0812">Transmembrane</keyword>
<name>A0ABQ6LXX7_9GAMM</name>
<dbReference type="EMBL" id="BSYJ01000002">
    <property type="protein sequence ID" value="GMG86900.1"/>
    <property type="molecule type" value="Genomic_DNA"/>
</dbReference>
<keyword evidence="1" id="KW-1133">Transmembrane helix</keyword>
<dbReference type="Pfam" id="PF04018">
    <property type="entry name" value="VCA0040-like"/>
    <property type="match status" value="1"/>
</dbReference>
<feature type="transmembrane region" description="Helical" evidence="1">
    <location>
        <begin position="195"/>
        <end position="220"/>
    </location>
</feature>